<dbReference type="AlphaFoldDB" id="A0A081KAT2"/>
<name>A0A081KAT2_9GAMM</name>
<sequence>MYGANSTNHNPVFTSQTSSATFNDNSNTKLGFFAERKWLVSCSNHNTAIEVLYSPGTNEVCFKKIGDREVNYRQIDSSGYTFRFHDFEHTFIYKDPIKEFMPGFSSEKLASTMQQTVSSLDALNKLAHRIGPDFPI</sequence>
<reference evidence="1 2" key="1">
    <citation type="submission" date="2014-06" db="EMBL/GenBank/DDBJ databases">
        <title>Whole Genome Sequences of Three Symbiotic Endozoicomonas Bacteria.</title>
        <authorList>
            <person name="Neave M.J."/>
            <person name="Apprill A."/>
            <person name="Voolstra C.R."/>
        </authorList>
    </citation>
    <scope>NUCLEOTIDE SEQUENCE [LARGE SCALE GENOMIC DNA]</scope>
    <source>
        <strain evidence="1 2">DSM 22380</strain>
    </source>
</reference>
<dbReference type="RefSeq" id="WP_020582829.1">
    <property type="nucleotide sequence ID" value="NZ_JOJP01000001.1"/>
</dbReference>
<protein>
    <submittedName>
        <fullName evidence="1">Uncharacterized protein</fullName>
    </submittedName>
</protein>
<comment type="caution">
    <text evidence="1">The sequence shown here is derived from an EMBL/GenBank/DDBJ whole genome shotgun (WGS) entry which is preliminary data.</text>
</comment>
<proteinExistence type="predicted"/>
<accession>A0A081KAT2</accession>
<dbReference type="Proteomes" id="UP000027997">
    <property type="component" value="Unassembled WGS sequence"/>
</dbReference>
<keyword evidence="2" id="KW-1185">Reference proteome</keyword>
<organism evidence="1 2">
    <name type="scientific">Endozoicomonas elysicola</name>
    <dbReference type="NCBI Taxonomy" id="305900"/>
    <lineage>
        <taxon>Bacteria</taxon>
        <taxon>Pseudomonadati</taxon>
        <taxon>Pseudomonadota</taxon>
        <taxon>Gammaproteobacteria</taxon>
        <taxon>Oceanospirillales</taxon>
        <taxon>Endozoicomonadaceae</taxon>
        <taxon>Endozoicomonas</taxon>
    </lineage>
</organism>
<dbReference type="EMBL" id="JOJP01000001">
    <property type="protein sequence ID" value="KEI71258.1"/>
    <property type="molecule type" value="Genomic_DNA"/>
</dbReference>
<evidence type="ECO:0000313" key="1">
    <source>
        <dbReference type="EMBL" id="KEI71258.1"/>
    </source>
</evidence>
<gene>
    <name evidence="1" type="ORF">GV64_11345</name>
</gene>
<evidence type="ECO:0000313" key="2">
    <source>
        <dbReference type="Proteomes" id="UP000027997"/>
    </source>
</evidence>